<reference evidence="1 2" key="1">
    <citation type="submission" date="2019-02" db="EMBL/GenBank/DDBJ databases">
        <title>Prokaryotic population dynamics and viral predation in marine succession experiment using metagenomics: the confinement effect.</title>
        <authorList>
            <person name="Haro-Moreno J.M."/>
            <person name="Rodriguez-Valera F."/>
            <person name="Lopez-Perez M."/>
        </authorList>
    </citation>
    <scope>NUCLEOTIDE SEQUENCE [LARGE SCALE GENOMIC DNA]</scope>
    <source>
        <strain evidence="1">MED-G169</strain>
    </source>
</reference>
<accession>A0A520LLM5</accession>
<evidence type="ECO:0000313" key="1">
    <source>
        <dbReference type="EMBL" id="RZO06436.1"/>
    </source>
</evidence>
<dbReference type="SUPFAM" id="SSF52266">
    <property type="entry name" value="SGNH hydrolase"/>
    <property type="match status" value="1"/>
</dbReference>
<evidence type="ECO:0000313" key="2">
    <source>
        <dbReference type="Proteomes" id="UP000318148"/>
    </source>
</evidence>
<name>A0A520LLM5_9GAMM</name>
<dbReference type="Gene3D" id="3.40.50.1110">
    <property type="entry name" value="SGNH hydrolase"/>
    <property type="match status" value="1"/>
</dbReference>
<dbReference type="InterPro" id="IPR036514">
    <property type="entry name" value="SGNH_hydro_sf"/>
</dbReference>
<sequence>MANGTETTLFVGNSYLYYNDSVHNHVEDLLREFYEDNDIHTELIAIGGSRLHHHSIEQILNYQIFGLDKPVDRIIFQGGSSEVKTPKNREMLARTSQEYSQKAQEMGIKTYLYMTHPYQKSDRRYEKNLIEKIKLAYYQAGEKSKSIVIPVGLAFEIAYKINPSIRLHLPDGTHPNMLGTYLASSTVFATLTDASPEGLEYDYMGRVNDNDKAFLQKVAWLAYLQNEKNLKSD</sequence>
<organism evidence="1 2">
    <name type="scientific">SAR92 clade bacterium</name>
    <dbReference type="NCBI Taxonomy" id="2315479"/>
    <lineage>
        <taxon>Bacteria</taxon>
        <taxon>Pseudomonadati</taxon>
        <taxon>Pseudomonadota</taxon>
        <taxon>Gammaproteobacteria</taxon>
        <taxon>Cellvibrionales</taxon>
        <taxon>Porticoccaceae</taxon>
        <taxon>SAR92 clade</taxon>
    </lineage>
</organism>
<dbReference type="GO" id="GO:0016788">
    <property type="term" value="F:hydrolase activity, acting on ester bonds"/>
    <property type="evidence" value="ECO:0007669"/>
    <property type="project" value="UniProtKB-ARBA"/>
</dbReference>
<comment type="caution">
    <text evidence="1">The sequence shown here is derived from an EMBL/GenBank/DDBJ whole genome shotgun (WGS) entry which is preliminary data.</text>
</comment>
<proteinExistence type="predicted"/>
<dbReference type="AlphaFoldDB" id="A0A520LLM5"/>
<evidence type="ECO:0008006" key="3">
    <source>
        <dbReference type="Google" id="ProtNLM"/>
    </source>
</evidence>
<gene>
    <name evidence="1" type="ORF">EVB02_02595</name>
</gene>
<dbReference type="EMBL" id="SHBO01000026">
    <property type="protein sequence ID" value="RZO06436.1"/>
    <property type="molecule type" value="Genomic_DNA"/>
</dbReference>
<protein>
    <recommendedName>
        <fullName evidence="3">SGNH/GDSL hydrolase family protein</fullName>
    </recommendedName>
</protein>
<dbReference type="Proteomes" id="UP000318148">
    <property type="component" value="Unassembled WGS sequence"/>
</dbReference>